<feature type="domain" description="N-acetyltransferase" evidence="1">
    <location>
        <begin position="60"/>
        <end position="205"/>
    </location>
</feature>
<evidence type="ECO:0000313" key="3">
    <source>
        <dbReference type="Proteomes" id="UP000198771"/>
    </source>
</evidence>
<dbReference type="InterPro" id="IPR000182">
    <property type="entry name" value="GNAT_dom"/>
</dbReference>
<accession>A0A1G6EKP3</accession>
<gene>
    <name evidence="2" type="ORF">SAMN05660653_02929</name>
</gene>
<keyword evidence="2" id="KW-0808">Transferase</keyword>
<dbReference type="OrthoDB" id="1450704at2"/>
<dbReference type="AlphaFoldDB" id="A0A1G6EKP3"/>
<dbReference type="InterPro" id="IPR016181">
    <property type="entry name" value="Acyl_CoA_acyltransferase"/>
</dbReference>
<evidence type="ECO:0000259" key="1">
    <source>
        <dbReference type="PROSITE" id="PS51186"/>
    </source>
</evidence>
<dbReference type="EMBL" id="FMXO01000019">
    <property type="protein sequence ID" value="SDB58073.1"/>
    <property type="molecule type" value="Genomic_DNA"/>
</dbReference>
<organism evidence="2 3">
    <name type="scientific">Desulfonatronum thiosulfatophilum</name>
    <dbReference type="NCBI Taxonomy" id="617002"/>
    <lineage>
        <taxon>Bacteria</taxon>
        <taxon>Pseudomonadati</taxon>
        <taxon>Thermodesulfobacteriota</taxon>
        <taxon>Desulfovibrionia</taxon>
        <taxon>Desulfovibrionales</taxon>
        <taxon>Desulfonatronaceae</taxon>
        <taxon>Desulfonatronum</taxon>
    </lineage>
</organism>
<keyword evidence="3" id="KW-1185">Reference proteome</keyword>
<dbReference type="Pfam" id="PF00583">
    <property type="entry name" value="Acetyltransf_1"/>
    <property type="match status" value="1"/>
</dbReference>
<name>A0A1G6EKP3_9BACT</name>
<dbReference type="GO" id="GO:0016747">
    <property type="term" value="F:acyltransferase activity, transferring groups other than amino-acyl groups"/>
    <property type="evidence" value="ECO:0007669"/>
    <property type="project" value="InterPro"/>
</dbReference>
<dbReference type="RefSeq" id="WP_161946359.1">
    <property type="nucleotide sequence ID" value="NZ_FMXO01000019.1"/>
</dbReference>
<sequence length="205" mass="23422">MRFMGAAGVALRHFRQSAYTRYGAGFPGICKFLYYSLFRVNTFIVFSCGRGETSKPDMPVELRIVRGDHHQLGLVRGRYALPGEFYCDLSHNVHDYFMGLWNEFPAYVHWIFPPGKASRFLELGPGCAEVNYMLTLPDYRGRHLCSLILACTIHELMAENVQRIYCVVHDANIASIKAVQRSGFQEMQRVRSIGPFNFRIKVDAA</sequence>
<dbReference type="Proteomes" id="UP000198771">
    <property type="component" value="Unassembled WGS sequence"/>
</dbReference>
<protein>
    <submittedName>
        <fullName evidence="2">Acetyltransferase (GNAT) domain-containing protein</fullName>
    </submittedName>
</protein>
<dbReference type="SUPFAM" id="SSF55729">
    <property type="entry name" value="Acyl-CoA N-acyltransferases (Nat)"/>
    <property type="match status" value="1"/>
</dbReference>
<dbReference type="STRING" id="617002.SAMN05660653_02929"/>
<evidence type="ECO:0000313" key="2">
    <source>
        <dbReference type="EMBL" id="SDB58073.1"/>
    </source>
</evidence>
<dbReference type="PROSITE" id="PS51186">
    <property type="entry name" value="GNAT"/>
    <property type="match status" value="1"/>
</dbReference>
<reference evidence="2 3" key="1">
    <citation type="submission" date="2016-10" db="EMBL/GenBank/DDBJ databases">
        <authorList>
            <person name="de Groot N.N."/>
        </authorList>
    </citation>
    <scope>NUCLEOTIDE SEQUENCE [LARGE SCALE GENOMIC DNA]</scope>
    <source>
        <strain evidence="2 3">ASO4-2</strain>
    </source>
</reference>
<dbReference type="Gene3D" id="3.40.630.30">
    <property type="match status" value="1"/>
</dbReference>
<proteinExistence type="predicted"/>